<keyword evidence="2" id="KW-1185">Reference proteome</keyword>
<dbReference type="Proteomes" id="UP001140066">
    <property type="component" value="Unassembled WGS sequence"/>
</dbReference>
<reference evidence="1" key="1">
    <citation type="submission" date="2022-07" db="EMBL/GenBank/DDBJ databases">
        <title>Phylogenomic reconstructions and comparative analyses of Kickxellomycotina fungi.</title>
        <authorList>
            <person name="Reynolds N.K."/>
            <person name="Stajich J.E."/>
            <person name="Barry K."/>
            <person name="Grigoriev I.V."/>
            <person name="Crous P."/>
            <person name="Smith M.E."/>
        </authorList>
    </citation>
    <scope>NUCLEOTIDE SEQUENCE</scope>
    <source>
        <strain evidence="1">BCRC 34191</strain>
    </source>
</reference>
<evidence type="ECO:0000313" key="1">
    <source>
        <dbReference type="EMBL" id="KAJ2792254.1"/>
    </source>
</evidence>
<proteinExistence type="predicted"/>
<accession>A0ACC1KMI1</accession>
<gene>
    <name evidence="1" type="ORF">GGI18_000544</name>
</gene>
<organism evidence="1 2">
    <name type="scientific">Coemansia linderi</name>
    <dbReference type="NCBI Taxonomy" id="2663919"/>
    <lineage>
        <taxon>Eukaryota</taxon>
        <taxon>Fungi</taxon>
        <taxon>Fungi incertae sedis</taxon>
        <taxon>Zoopagomycota</taxon>
        <taxon>Kickxellomycotina</taxon>
        <taxon>Kickxellomycetes</taxon>
        <taxon>Kickxellales</taxon>
        <taxon>Kickxellaceae</taxon>
        <taxon>Coemansia</taxon>
    </lineage>
</organism>
<dbReference type="EMBL" id="JANBUK010000041">
    <property type="protein sequence ID" value="KAJ2792254.1"/>
    <property type="molecule type" value="Genomic_DNA"/>
</dbReference>
<comment type="caution">
    <text evidence="1">The sequence shown here is derived from an EMBL/GenBank/DDBJ whole genome shotgun (WGS) entry which is preliminary data.</text>
</comment>
<name>A0ACC1KMI1_9FUNG</name>
<protein>
    <submittedName>
        <fullName evidence="1">Uncharacterized protein</fullName>
    </submittedName>
</protein>
<sequence>MSDSDKARNENGKLLKELRDLSKNPNPSFSVGLIEDNLYKWNITMFGPTDTPYDGGVFQAEMAFPTDYPFAPPTLTFKTDIWHPNIYKDGRVCISILHSAGDDPHGYEDAGERWSPAQTVETILISVLAMLSCPNADSPANIDAALELRNTPKVFRRNARRCAELSMEEAPSKVPEESCK</sequence>
<evidence type="ECO:0000313" key="2">
    <source>
        <dbReference type="Proteomes" id="UP001140066"/>
    </source>
</evidence>